<keyword evidence="3" id="KW-1185">Reference proteome</keyword>
<proteinExistence type="predicted"/>
<evidence type="ECO:0000313" key="3">
    <source>
        <dbReference type="Proteomes" id="UP000076798"/>
    </source>
</evidence>
<accession>A0A166DQ64</accession>
<feature type="transmembrane region" description="Helical" evidence="1">
    <location>
        <begin position="169"/>
        <end position="189"/>
    </location>
</feature>
<dbReference type="AlphaFoldDB" id="A0A166DQ64"/>
<feature type="transmembrane region" description="Helical" evidence="1">
    <location>
        <begin position="137"/>
        <end position="157"/>
    </location>
</feature>
<feature type="transmembrane region" description="Helical" evidence="1">
    <location>
        <begin position="238"/>
        <end position="261"/>
    </location>
</feature>
<keyword evidence="1" id="KW-0472">Membrane</keyword>
<organism evidence="2 3">
    <name type="scientific">Sistotremastrum suecicum HHB10207 ss-3</name>
    <dbReference type="NCBI Taxonomy" id="1314776"/>
    <lineage>
        <taxon>Eukaryota</taxon>
        <taxon>Fungi</taxon>
        <taxon>Dikarya</taxon>
        <taxon>Basidiomycota</taxon>
        <taxon>Agaricomycotina</taxon>
        <taxon>Agaricomycetes</taxon>
        <taxon>Sistotremastrales</taxon>
        <taxon>Sistotremastraceae</taxon>
        <taxon>Sistotremastrum</taxon>
    </lineage>
</organism>
<evidence type="ECO:0000313" key="2">
    <source>
        <dbReference type="EMBL" id="KZT38781.1"/>
    </source>
</evidence>
<dbReference type="EMBL" id="KV428057">
    <property type="protein sequence ID" value="KZT38781.1"/>
    <property type="molecule type" value="Genomic_DNA"/>
</dbReference>
<keyword evidence="1" id="KW-1133">Transmembrane helix</keyword>
<gene>
    <name evidence="2" type="ORF">SISSUDRAFT_1061709</name>
</gene>
<keyword evidence="1" id="KW-0812">Transmembrane</keyword>
<protein>
    <recommendedName>
        <fullName evidence="4">G-protein coupled receptors family 1 profile domain-containing protein</fullName>
    </recommendedName>
</protein>
<evidence type="ECO:0008006" key="4">
    <source>
        <dbReference type="Google" id="ProtNLM"/>
    </source>
</evidence>
<dbReference type="OrthoDB" id="3357408at2759"/>
<feature type="transmembrane region" description="Helical" evidence="1">
    <location>
        <begin position="25"/>
        <end position="46"/>
    </location>
</feature>
<evidence type="ECO:0000256" key="1">
    <source>
        <dbReference type="SAM" id="Phobius"/>
    </source>
</evidence>
<sequence>MIINPDAPIFSSTAAVCTKELEFRVGVGCSLYSILFILFTVTLHVFIVQYRFRSSFPLILVTLVITLSIATVTFTLTMINISAELQPIDITPAGSFVGCQLNPSPAYLGVLFTLQLMVVDTFTIYRTWLLYGRRFSVVVFPILCDLGVFALLLYNAIDSSGTYAQALPYILGIPLSFVLNITCTALIAVHLTRTHFQGMQLYSRMVVPFIVITGTIHNVVLVVMFVSIFTGLVRVVDAVGPVTITATAAITFDLLVLHIALTKAFCVAGCSKDSALTSRLKDKVRIMSYYDSIEDVEELS</sequence>
<dbReference type="Proteomes" id="UP000076798">
    <property type="component" value="Unassembled WGS sequence"/>
</dbReference>
<feature type="transmembrane region" description="Helical" evidence="1">
    <location>
        <begin position="209"/>
        <end position="232"/>
    </location>
</feature>
<name>A0A166DQ64_9AGAM</name>
<feature type="transmembrane region" description="Helical" evidence="1">
    <location>
        <begin position="106"/>
        <end position="125"/>
    </location>
</feature>
<reference evidence="2 3" key="1">
    <citation type="journal article" date="2016" name="Mol. Biol. Evol.">
        <title>Comparative Genomics of Early-Diverging Mushroom-Forming Fungi Provides Insights into the Origins of Lignocellulose Decay Capabilities.</title>
        <authorList>
            <person name="Nagy L.G."/>
            <person name="Riley R."/>
            <person name="Tritt A."/>
            <person name="Adam C."/>
            <person name="Daum C."/>
            <person name="Floudas D."/>
            <person name="Sun H."/>
            <person name="Yadav J.S."/>
            <person name="Pangilinan J."/>
            <person name="Larsson K.H."/>
            <person name="Matsuura K."/>
            <person name="Barry K."/>
            <person name="Labutti K."/>
            <person name="Kuo R."/>
            <person name="Ohm R.A."/>
            <person name="Bhattacharya S.S."/>
            <person name="Shirouzu T."/>
            <person name="Yoshinaga Y."/>
            <person name="Martin F.M."/>
            <person name="Grigoriev I.V."/>
            <person name="Hibbett D.S."/>
        </authorList>
    </citation>
    <scope>NUCLEOTIDE SEQUENCE [LARGE SCALE GENOMIC DNA]</scope>
    <source>
        <strain evidence="2 3">HHB10207 ss-3</strain>
    </source>
</reference>
<feature type="transmembrane region" description="Helical" evidence="1">
    <location>
        <begin position="58"/>
        <end position="79"/>
    </location>
</feature>